<dbReference type="Pfam" id="PF00106">
    <property type="entry name" value="adh_short"/>
    <property type="match status" value="1"/>
</dbReference>
<dbReference type="eggNOG" id="COG1028">
    <property type="taxonomic scope" value="Bacteria"/>
</dbReference>
<evidence type="ECO:0000256" key="4">
    <source>
        <dbReference type="RuleBase" id="RU000363"/>
    </source>
</evidence>
<protein>
    <submittedName>
        <fullName evidence="6">3-oxoacyl-[acyl-carrier protein] reductase</fullName>
        <ecNumber evidence="6">1.1.1.100</ecNumber>
    </submittedName>
</protein>
<evidence type="ECO:0000256" key="2">
    <source>
        <dbReference type="ARBA" id="ARBA00022857"/>
    </source>
</evidence>
<dbReference type="RefSeq" id="WP_035280030.1">
    <property type="nucleotide sequence ID" value="NZ_AYXG01000055.1"/>
</dbReference>
<proteinExistence type="inferred from homology"/>
<dbReference type="OrthoDB" id="9781117at2"/>
<dbReference type="InterPro" id="IPR036291">
    <property type="entry name" value="NAD(P)-bd_dom_sf"/>
</dbReference>
<keyword evidence="2" id="KW-0521">NADP</keyword>
<dbReference type="InterPro" id="IPR057326">
    <property type="entry name" value="KR_dom"/>
</dbReference>
<evidence type="ECO:0000313" key="6">
    <source>
        <dbReference type="EMBL" id="EWC63118.1"/>
    </source>
</evidence>
<evidence type="ECO:0000256" key="1">
    <source>
        <dbReference type="ARBA" id="ARBA00006484"/>
    </source>
</evidence>
<dbReference type="EMBL" id="AYXG01000055">
    <property type="protein sequence ID" value="EWC63118.1"/>
    <property type="molecule type" value="Genomic_DNA"/>
</dbReference>
<dbReference type="Gene3D" id="3.40.50.720">
    <property type="entry name" value="NAD(P)-binding Rossmann-like Domain"/>
    <property type="match status" value="1"/>
</dbReference>
<gene>
    <name evidence="6" type="ORF">UO65_1560</name>
</gene>
<comment type="caution">
    <text evidence="6">The sequence shown here is derived from an EMBL/GenBank/DDBJ whole genome shotgun (WGS) entry which is preliminary data.</text>
</comment>
<keyword evidence="3 6" id="KW-0560">Oxidoreductase</keyword>
<comment type="similarity">
    <text evidence="1 4">Belongs to the short-chain dehydrogenases/reductases (SDR) family.</text>
</comment>
<sequence>MTDTAPAKVALVTGANKGLGHETARQLAALGHTVLLTARDPALGEAAAAGIDGDVRFLRLDVTDADSVRAVGEHVAEHHGGLDLLVNNAGVTGIPRGTARTLDELTVEDLTSVLDTNFTGVFAVTQALLPALRKASGRVINVTSSLATFERVATGAAQRPDLLPYCASKAAMNMASVFYAGALAESGVTVYAVSPGFVATDLNNFTGPKSVEEGAAVIVRYATADAATLPDRRFLTETGTIPW</sequence>
<dbReference type="InterPro" id="IPR002347">
    <property type="entry name" value="SDR_fam"/>
</dbReference>
<keyword evidence="7" id="KW-1185">Reference proteome</keyword>
<dbReference type="EC" id="1.1.1.100" evidence="6"/>
<dbReference type="SMART" id="SM00822">
    <property type="entry name" value="PKS_KR"/>
    <property type="match status" value="1"/>
</dbReference>
<evidence type="ECO:0000256" key="3">
    <source>
        <dbReference type="ARBA" id="ARBA00023002"/>
    </source>
</evidence>
<dbReference type="GO" id="GO:0004316">
    <property type="term" value="F:3-oxoacyl-[acyl-carrier-protein] reductase (NADPH) activity"/>
    <property type="evidence" value="ECO:0007669"/>
    <property type="project" value="UniProtKB-EC"/>
</dbReference>
<dbReference type="Proteomes" id="UP000019277">
    <property type="component" value="Unassembled WGS sequence"/>
</dbReference>
<name>W7IS02_9PSEU</name>
<reference evidence="6 7" key="1">
    <citation type="journal article" date="2014" name="Genome Announc.">
        <title>Draft Genome Sequence of the Antitrypanosomally Active Sponge-Associated Bacterium Actinokineospora sp. Strain EG49.</title>
        <authorList>
            <person name="Harjes J."/>
            <person name="Ryu T."/>
            <person name="Abdelmohsen U.R."/>
            <person name="Moitinho-Silva L."/>
            <person name="Horn H."/>
            <person name="Ravasi T."/>
            <person name="Hentschel U."/>
        </authorList>
    </citation>
    <scope>NUCLEOTIDE SEQUENCE [LARGE SCALE GENOMIC DNA]</scope>
    <source>
        <strain evidence="6 7">EG49</strain>
    </source>
</reference>
<dbReference type="AlphaFoldDB" id="W7IS02"/>
<dbReference type="PANTHER" id="PTHR43490">
    <property type="entry name" value="(+)-NEOMENTHOL DEHYDROGENASE"/>
    <property type="match status" value="1"/>
</dbReference>
<accession>W7IS02</accession>
<dbReference type="PRINTS" id="PR00080">
    <property type="entry name" value="SDRFAMILY"/>
</dbReference>
<evidence type="ECO:0000313" key="7">
    <source>
        <dbReference type="Proteomes" id="UP000019277"/>
    </source>
</evidence>
<organism evidence="6 7">
    <name type="scientific">Actinokineospora spheciospongiae</name>
    <dbReference type="NCBI Taxonomy" id="909613"/>
    <lineage>
        <taxon>Bacteria</taxon>
        <taxon>Bacillati</taxon>
        <taxon>Actinomycetota</taxon>
        <taxon>Actinomycetes</taxon>
        <taxon>Pseudonocardiales</taxon>
        <taxon>Pseudonocardiaceae</taxon>
        <taxon>Actinokineospora</taxon>
    </lineage>
</organism>
<evidence type="ECO:0000259" key="5">
    <source>
        <dbReference type="SMART" id="SM00822"/>
    </source>
</evidence>
<dbReference type="SUPFAM" id="SSF51735">
    <property type="entry name" value="NAD(P)-binding Rossmann-fold domains"/>
    <property type="match status" value="1"/>
</dbReference>
<dbReference type="PANTHER" id="PTHR43490:SF99">
    <property type="entry name" value="SHORT-CHAIN DEHYDROGENASE_REDUCTASE"/>
    <property type="match status" value="1"/>
</dbReference>
<feature type="domain" description="Ketoreductase" evidence="5">
    <location>
        <begin position="8"/>
        <end position="196"/>
    </location>
</feature>
<dbReference type="PRINTS" id="PR00081">
    <property type="entry name" value="GDHRDH"/>
</dbReference>
<dbReference type="PATRIC" id="fig|909613.9.peg.1572"/>
<dbReference type="STRING" id="909613.UO65_1560"/>